<reference evidence="1 2" key="1">
    <citation type="journal article" date="2024" name="Front Chem Biol">
        <title>Unveiling the potential of Daldinia eschscholtzii MFLUCC 19-0629 through bioactivity and bioinformatics studies for enhanced sustainable agriculture production.</title>
        <authorList>
            <person name="Brooks S."/>
            <person name="Weaver J.A."/>
            <person name="Klomchit A."/>
            <person name="Alharthi S.A."/>
            <person name="Onlamun T."/>
            <person name="Nurani R."/>
            <person name="Vong T.K."/>
            <person name="Alberti F."/>
            <person name="Greco C."/>
        </authorList>
    </citation>
    <scope>NUCLEOTIDE SEQUENCE [LARGE SCALE GENOMIC DNA]</scope>
    <source>
        <strain evidence="1">MFLUCC 19-0629</strain>
    </source>
</reference>
<organism evidence="1 2">
    <name type="scientific">Daldinia eschscholtzii</name>
    <dbReference type="NCBI Taxonomy" id="292717"/>
    <lineage>
        <taxon>Eukaryota</taxon>
        <taxon>Fungi</taxon>
        <taxon>Dikarya</taxon>
        <taxon>Ascomycota</taxon>
        <taxon>Pezizomycotina</taxon>
        <taxon>Sordariomycetes</taxon>
        <taxon>Xylariomycetidae</taxon>
        <taxon>Xylariales</taxon>
        <taxon>Hypoxylaceae</taxon>
        <taxon>Daldinia</taxon>
    </lineage>
</organism>
<evidence type="ECO:0000313" key="1">
    <source>
        <dbReference type="EMBL" id="KAK6950768.1"/>
    </source>
</evidence>
<keyword evidence="2" id="KW-1185">Reference proteome</keyword>
<dbReference type="EMBL" id="JBANMG010000007">
    <property type="protein sequence ID" value="KAK6950768.1"/>
    <property type="molecule type" value="Genomic_DNA"/>
</dbReference>
<protein>
    <submittedName>
        <fullName evidence="1">Uncharacterized protein</fullName>
    </submittedName>
</protein>
<comment type="caution">
    <text evidence="1">The sequence shown here is derived from an EMBL/GenBank/DDBJ whole genome shotgun (WGS) entry which is preliminary data.</text>
</comment>
<sequence>MSSPPKTRVTVLAAAGTAAAGAGVLAFTDDIKAGYDATERSGRVATALALCINEYVPNQNITQEK</sequence>
<gene>
    <name evidence="1" type="ORF">Daesc_007293</name>
</gene>
<name>A0AAX6MDJ6_9PEZI</name>
<dbReference type="Proteomes" id="UP001369815">
    <property type="component" value="Unassembled WGS sequence"/>
</dbReference>
<proteinExistence type="predicted"/>
<evidence type="ECO:0000313" key="2">
    <source>
        <dbReference type="Proteomes" id="UP001369815"/>
    </source>
</evidence>
<dbReference type="AlphaFoldDB" id="A0AAX6MDJ6"/>
<accession>A0AAX6MDJ6</accession>